<evidence type="ECO:0000256" key="1">
    <source>
        <dbReference type="SAM" id="MobiDB-lite"/>
    </source>
</evidence>
<dbReference type="EMBL" id="JABBWG010000002">
    <property type="protein sequence ID" value="KAG1826037.1"/>
    <property type="molecule type" value="Genomic_DNA"/>
</dbReference>
<feature type="compositionally biased region" description="Basic and acidic residues" evidence="1">
    <location>
        <begin position="238"/>
        <end position="247"/>
    </location>
</feature>
<feature type="region of interest" description="Disordered" evidence="1">
    <location>
        <begin position="145"/>
        <end position="191"/>
    </location>
</feature>
<comment type="caution">
    <text evidence="2">The sequence shown here is derived from an EMBL/GenBank/DDBJ whole genome shotgun (WGS) entry which is preliminary data.</text>
</comment>
<dbReference type="GeneID" id="64636928"/>
<feature type="region of interest" description="Disordered" evidence="1">
    <location>
        <begin position="212"/>
        <end position="268"/>
    </location>
</feature>
<feature type="compositionally biased region" description="Polar residues" evidence="1">
    <location>
        <begin position="149"/>
        <end position="158"/>
    </location>
</feature>
<sequence length="268" mass="29666">MSYPLHWFQATFPSRSRAVELLQPELEKGVITKHDFELATGFLPGGHRHWPTIYGVGATGVTLGYGYSVARPRWTHTKLTWCSGAATLIGMVFGRVRQVLAHRQFTEALENPAGFIEALRNVDRRLGGDGQLGFTLARIGKDAAHVDTAASTSGSNQERGPEMVSEENWKKSWPHSKAPDAASPQAAQPKNRWEEIRAANARSAAYVSSWDTIRQRHEQNKLPNSTSSPSNDPPSSGMDDRAAEQAKFDAILEAERRRGQSQDSRDFV</sequence>
<dbReference type="AlphaFoldDB" id="A0A9P7EML3"/>
<reference evidence="2" key="1">
    <citation type="journal article" date="2020" name="New Phytol.">
        <title>Comparative genomics reveals dynamic genome evolution in host specialist ectomycorrhizal fungi.</title>
        <authorList>
            <person name="Lofgren L.A."/>
            <person name="Nguyen N.H."/>
            <person name="Vilgalys R."/>
            <person name="Ruytinx J."/>
            <person name="Liao H.L."/>
            <person name="Branco S."/>
            <person name="Kuo A."/>
            <person name="LaButti K."/>
            <person name="Lipzen A."/>
            <person name="Andreopoulos W."/>
            <person name="Pangilinan J."/>
            <person name="Riley R."/>
            <person name="Hundley H."/>
            <person name="Na H."/>
            <person name="Barry K."/>
            <person name="Grigoriev I.V."/>
            <person name="Stajich J.E."/>
            <person name="Kennedy P.G."/>
        </authorList>
    </citation>
    <scope>NUCLEOTIDE SEQUENCE</scope>
    <source>
        <strain evidence="2">MN1</strain>
    </source>
</reference>
<dbReference type="Proteomes" id="UP000807769">
    <property type="component" value="Unassembled WGS sequence"/>
</dbReference>
<feature type="compositionally biased region" description="Basic and acidic residues" evidence="1">
    <location>
        <begin position="253"/>
        <end position="268"/>
    </location>
</feature>
<keyword evidence="3" id="KW-1185">Reference proteome</keyword>
<organism evidence="2 3">
    <name type="scientific">Suillus subaureus</name>
    <dbReference type="NCBI Taxonomy" id="48587"/>
    <lineage>
        <taxon>Eukaryota</taxon>
        <taxon>Fungi</taxon>
        <taxon>Dikarya</taxon>
        <taxon>Basidiomycota</taxon>
        <taxon>Agaricomycotina</taxon>
        <taxon>Agaricomycetes</taxon>
        <taxon>Agaricomycetidae</taxon>
        <taxon>Boletales</taxon>
        <taxon>Suillineae</taxon>
        <taxon>Suillaceae</taxon>
        <taxon>Suillus</taxon>
    </lineage>
</organism>
<feature type="compositionally biased region" description="Low complexity" evidence="1">
    <location>
        <begin position="223"/>
        <end position="236"/>
    </location>
</feature>
<evidence type="ECO:0000313" key="3">
    <source>
        <dbReference type="Proteomes" id="UP000807769"/>
    </source>
</evidence>
<evidence type="ECO:0000313" key="2">
    <source>
        <dbReference type="EMBL" id="KAG1826037.1"/>
    </source>
</evidence>
<name>A0A9P7EML3_9AGAM</name>
<dbReference type="OrthoDB" id="3201807at2759"/>
<proteinExistence type="predicted"/>
<accession>A0A9P7EML3</accession>
<gene>
    <name evidence="2" type="ORF">BJ212DRAFT_319999</name>
</gene>
<dbReference type="RefSeq" id="XP_041199290.1">
    <property type="nucleotide sequence ID" value="XM_041342912.1"/>
</dbReference>
<protein>
    <submittedName>
        <fullName evidence="2">Uncharacterized protein</fullName>
    </submittedName>
</protein>
<feature type="compositionally biased region" description="Low complexity" evidence="1">
    <location>
        <begin position="179"/>
        <end position="190"/>
    </location>
</feature>